<keyword evidence="9" id="KW-1185">Reference proteome</keyword>
<organism evidence="8 9">
    <name type="scientific">Arachidicoccus rhizosphaerae</name>
    <dbReference type="NCBI Taxonomy" id="551991"/>
    <lineage>
        <taxon>Bacteria</taxon>
        <taxon>Pseudomonadati</taxon>
        <taxon>Bacteroidota</taxon>
        <taxon>Chitinophagia</taxon>
        <taxon>Chitinophagales</taxon>
        <taxon>Chitinophagaceae</taxon>
        <taxon>Arachidicoccus</taxon>
    </lineage>
</organism>
<protein>
    <submittedName>
        <fullName evidence="8">SusD family protein</fullName>
    </submittedName>
</protein>
<proteinExistence type="inferred from homology"/>
<reference evidence="8 9" key="1">
    <citation type="submission" date="2016-10" db="EMBL/GenBank/DDBJ databases">
        <authorList>
            <person name="de Groot N.N."/>
        </authorList>
    </citation>
    <scope>NUCLEOTIDE SEQUENCE [LARGE SCALE GENOMIC DNA]</scope>
    <source>
        <strain evidence="8 9">Vu-144</strain>
    </source>
</reference>
<dbReference type="Pfam" id="PF14322">
    <property type="entry name" value="SusD-like_3"/>
    <property type="match status" value="1"/>
</dbReference>
<evidence type="ECO:0000256" key="1">
    <source>
        <dbReference type="ARBA" id="ARBA00004442"/>
    </source>
</evidence>
<dbReference type="Gene3D" id="1.25.40.390">
    <property type="match status" value="1"/>
</dbReference>
<evidence type="ECO:0000256" key="4">
    <source>
        <dbReference type="ARBA" id="ARBA00023136"/>
    </source>
</evidence>
<comment type="subcellular location">
    <subcellularLocation>
        <location evidence="1">Cell outer membrane</location>
    </subcellularLocation>
</comment>
<name>A0A1H3XZ81_9BACT</name>
<gene>
    <name evidence="8" type="ORF">SAMN05192529_1075</name>
</gene>
<keyword evidence="4" id="KW-0472">Membrane</keyword>
<dbReference type="Proteomes" id="UP000199041">
    <property type="component" value="Unassembled WGS sequence"/>
</dbReference>
<dbReference type="EMBL" id="FNQY01000007">
    <property type="protein sequence ID" value="SEA04676.1"/>
    <property type="molecule type" value="Genomic_DNA"/>
</dbReference>
<comment type="similarity">
    <text evidence="2">Belongs to the SusD family.</text>
</comment>
<dbReference type="GO" id="GO:0009279">
    <property type="term" value="C:cell outer membrane"/>
    <property type="evidence" value="ECO:0007669"/>
    <property type="project" value="UniProtKB-SubCell"/>
</dbReference>
<dbReference type="InterPro" id="IPR033985">
    <property type="entry name" value="SusD-like_N"/>
</dbReference>
<feature type="domain" description="SusD-like N-terminal" evidence="7">
    <location>
        <begin position="20"/>
        <end position="220"/>
    </location>
</feature>
<evidence type="ECO:0000313" key="8">
    <source>
        <dbReference type="EMBL" id="SEA04676.1"/>
    </source>
</evidence>
<dbReference type="RefSeq" id="WP_211481788.1">
    <property type="nucleotide sequence ID" value="NZ_FNQY01000007.1"/>
</dbReference>
<evidence type="ECO:0000259" key="7">
    <source>
        <dbReference type="Pfam" id="PF14322"/>
    </source>
</evidence>
<dbReference type="CDD" id="cd08977">
    <property type="entry name" value="SusD"/>
    <property type="match status" value="1"/>
</dbReference>
<accession>A0A1H3XZ81</accession>
<feature type="domain" description="RagB/SusD" evidence="6">
    <location>
        <begin position="336"/>
        <end position="482"/>
    </location>
</feature>
<dbReference type="InterPro" id="IPR011990">
    <property type="entry name" value="TPR-like_helical_dom_sf"/>
</dbReference>
<dbReference type="Pfam" id="PF07980">
    <property type="entry name" value="SusD_RagB"/>
    <property type="match status" value="1"/>
</dbReference>
<dbReference type="SUPFAM" id="SSF48452">
    <property type="entry name" value="TPR-like"/>
    <property type="match status" value="1"/>
</dbReference>
<evidence type="ECO:0000256" key="2">
    <source>
        <dbReference type="ARBA" id="ARBA00006275"/>
    </source>
</evidence>
<dbReference type="STRING" id="551991.SAMN05192529_1075"/>
<keyword evidence="3" id="KW-0732">Signal</keyword>
<evidence type="ECO:0000313" key="9">
    <source>
        <dbReference type="Proteomes" id="UP000199041"/>
    </source>
</evidence>
<evidence type="ECO:0000256" key="5">
    <source>
        <dbReference type="ARBA" id="ARBA00023237"/>
    </source>
</evidence>
<dbReference type="InterPro" id="IPR012944">
    <property type="entry name" value="SusD_RagB_dom"/>
</dbReference>
<evidence type="ECO:0000256" key="3">
    <source>
        <dbReference type="ARBA" id="ARBA00022729"/>
    </source>
</evidence>
<keyword evidence="5" id="KW-0998">Cell outer membrane</keyword>
<sequence>MKYLVIIGMALLTMSSCSKDFLKEDPKSSITPSNFYQSASDLDAAVRGIIVLNNLAWNQTGGLACTFGSDDITTWRGGNKFDISDFDTYQPNSSNAKMIIWWDYFYQVIKSSNQLILKYQDATQATETERNNAAGAAYFFRAMDYFFLTRTWGSVPMPLGVTTDTTSLSTPDEIYTQIVSDLKNAESMLPDAWTGESVVSGYQTLPTTGSAKALLANVYLTMAGWPLKQTDKYALAAEKAGEVIDNASKYGYGLLDSCSYLWDGLHHVNKEIVFGAFYNYVFSWANQNQMGPMNTAAGEEGGWDELFGEISFYNKFPAGPRKDATYQTVYYQNNDHSKAVDYTKLLKAHPYFWKYRETGLLVDPLTHAMSNWESSATMYIIRYPEVLLTYAEAKAMSSGVDQSAYDAINQVRKRAGLEDLQTGLSQTAFRDSVIAERGWEFAGPEPAARWFDLIRTETVAQANKDRSSAEETIVGQPNDETHSFYWAPLPAIM</sequence>
<dbReference type="PROSITE" id="PS51257">
    <property type="entry name" value="PROKAR_LIPOPROTEIN"/>
    <property type="match status" value="1"/>
</dbReference>
<dbReference type="AlphaFoldDB" id="A0A1H3XZ81"/>
<evidence type="ECO:0000259" key="6">
    <source>
        <dbReference type="Pfam" id="PF07980"/>
    </source>
</evidence>